<dbReference type="EMBL" id="JSZA02000078">
    <property type="protein sequence ID" value="KHD08249.1"/>
    <property type="molecule type" value="Genomic_DNA"/>
</dbReference>
<name>A0A0A6PDA2_9GAMM</name>
<keyword evidence="2" id="KW-1185">Reference proteome</keyword>
<proteinExistence type="predicted"/>
<evidence type="ECO:0000313" key="1">
    <source>
        <dbReference type="EMBL" id="KHD08249.1"/>
    </source>
</evidence>
<sequence>MGFLGGKLTSKMCVGAPYAPYVRFLLSKNEMKKSEPIMIHPDVLTPEEVAYSRQPEVIRQNLRNADKSRKFMIESHSKIFTKAGNVRK</sequence>
<dbReference type="Proteomes" id="UP000030428">
    <property type="component" value="Unassembled WGS sequence"/>
</dbReference>
<accession>A0A0A6PDA2</accession>
<gene>
    <name evidence="1" type="ORF">PN36_19170</name>
</gene>
<organism evidence="1 2">
    <name type="scientific">Candidatus Thiomargarita nelsonii</name>
    <dbReference type="NCBI Taxonomy" id="1003181"/>
    <lineage>
        <taxon>Bacteria</taxon>
        <taxon>Pseudomonadati</taxon>
        <taxon>Pseudomonadota</taxon>
        <taxon>Gammaproteobacteria</taxon>
        <taxon>Thiotrichales</taxon>
        <taxon>Thiotrichaceae</taxon>
        <taxon>Thiomargarita</taxon>
    </lineage>
</organism>
<comment type="caution">
    <text evidence="1">The sequence shown here is derived from an EMBL/GenBank/DDBJ whole genome shotgun (WGS) entry which is preliminary data.</text>
</comment>
<dbReference type="AlphaFoldDB" id="A0A0A6PDA2"/>
<reference evidence="1 2" key="1">
    <citation type="journal article" date="2016" name="Front. Microbiol.">
        <title>Single-Cell (Meta-)Genomics of a Dimorphic Candidatus Thiomargarita nelsonii Reveals Genomic Plasticity.</title>
        <authorList>
            <person name="Flood B.E."/>
            <person name="Fliss P."/>
            <person name="Jones D.S."/>
            <person name="Dick G.J."/>
            <person name="Jain S."/>
            <person name="Kaster A.K."/>
            <person name="Winkel M."/>
            <person name="Mussmann M."/>
            <person name="Bailey J."/>
        </authorList>
    </citation>
    <scope>NUCLEOTIDE SEQUENCE [LARGE SCALE GENOMIC DNA]</scope>
    <source>
        <strain evidence="1">Hydrate Ridge</strain>
    </source>
</reference>
<protein>
    <submittedName>
        <fullName evidence="1">Uncharacterized protein</fullName>
    </submittedName>
</protein>
<evidence type="ECO:0000313" key="2">
    <source>
        <dbReference type="Proteomes" id="UP000030428"/>
    </source>
</evidence>